<sequence length="82" mass="9102">MCLLQLSLEMDFAATLIQPGGFFIPEGLAMGKARWIGEPQKCGHPGCKDKQEQPHDGFCPAHLRQYFAIRPPKRGNPPQAAR</sequence>
<keyword evidence="2" id="KW-1185">Reference proteome</keyword>
<evidence type="ECO:0000313" key="1">
    <source>
        <dbReference type="EMBL" id="SNT28798.1"/>
    </source>
</evidence>
<accession>A0A239LFV7</accession>
<evidence type="ECO:0000313" key="2">
    <source>
        <dbReference type="Proteomes" id="UP000198284"/>
    </source>
</evidence>
<dbReference type="AlphaFoldDB" id="A0A239LFV7"/>
<protein>
    <submittedName>
        <fullName evidence="1">Uncharacterized protein</fullName>
    </submittedName>
</protein>
<name>A0A239LFV7_9BURK</name>
<dbReference type="EMBL" id="FZOT01000022">
    <property type="protein sequence ID" value="SNT28798.1"/>
    <property type="molecule type" value="Genomic_DNA"/>
</dbReference>
<reference evidence="1 2" key="1">
    <citation type="submission" date="2017-06" db="EMBL/GenBank/DDBJ databases">
        <authorList>
            <person name="Kim H.J."/>
            <person name="Triplett B.A."/>
        </authorList>
    </citation>
    <scope>NUCLEOTIDE SEQUENCE [LARGE SCALE GENOMIC DNA]</scope>
    <source>
        <strain evidence="1 2">U15</strain>
    </source>
</reference>
<organism evidence="1 2">
    <name type="scientific">Noviherbaspirillum humi</name>
    <dbReference type="NCBI Taxonomy" id="1688639"/>
    <lineage>
        <taxon>Bacteria</taxon>
        <taxon>Pseudomonadati</taxon>
        <taxon>Pseudomonadota</taxon>
        <taxon>Betaproteobacteria</taxon>
        <taxon>Burkholderiales</taxon>
        <taxon>Oxalobacteraceae</taxon>
        <taxon>Noviherbaspirillum</taxon>
    </lineage>
</organism>
<proteinExistence type="predicted"/>
<dbReference type="Proteomes" id="UP000198284">
    <property type="component" value="Unassembled WGS sequence"/>
</dbReference>
<gene>
    <name evidence="1" type="ORF">SAMN06265795_12230</name>
</gene>